<organism evidence="2 3">
    <name type="scientific">Achromobacter kerstersii</name>
    <dbReference type="NCBI Taxonomy" id="1353890"/>
    <lineage>
        <taxon>Bacteria</taxon>
        <taxon>Pseudomonadati</taxon>
        <taxon>Pseudomonadota</taxon>
        <taxon>Betaproteobacteria</taxon>
        <taxon>Burkholderiales</taxon>
        <taxon>Alcaligenaceae</taxon>
        <taxon>Achromobacter</taxon>
    </lineage>
</organism>
<dbReference type="AlphaFoldDB" id="A0A6S7AZ74"/>
<dbReference type="Proteomes" id="UP000494269">
    <property type="component" value="Unassembled WGS sequence"/>
</dbReference>
<evidence type="ECO:0000256" key="1">
    <source>
        <dbReference type="SAM" id="MobiDB-lite"/>
    </source>
</evidence>
<dbReference type="EMBL" id="CADIJQ010000004">
    <property type="protein sequence ID" value="CAB3709977.1"/>
    <property type="molecule type" value="Genomic_DNA"/>
</dbReference>
<evidence type="ECO:0000313" key="3">
    <source>
        <dbReference type="Proteomes" id="UP000494269"/>
    </source>
</evidence>
<gene>
    <name evidence="2" type="ORF">LMG3441_03064</name>
</gene>
<reference evidence="2 3" key="1">
    <citation type="submission" date="2020-04" db="EMBL/GenBank/DDBJ databases">
        <authorList>
            <person name="De Canck E."/>
        </authorList>
    </citation>
    <scope>NUCLEOTIDE SEQUENCE [LARGE SCALE GENOMIC DNA]</scope>
    <source>
        <strain evidence="2 3">LMG 3441</strain>
    </source>
</reference>
<name>A0A6S7AZ74_9BURK</name>
<dbReference type="RefSeq" id="WP_175170220.1">
    <property type="nucleotide sequence ID" value="NZ_CADIJQ010000004.1"/>
</dbReference>
<feature type="region of interest" description="Disordered" evidence="1">
    <location>
        <begin position="1"/>
        <end position="23"/>
    </location>
</feature>
<protein>
    <submittedName>
        <fullName evidence="2">Uncharacterized protein</fullName>
    </submittedName>
</protein>
<keyword evidence="3" id="KW-1185">Reference proteome</keyword>
<accession>A0A6S7AZ74</accession>
<evidence type="ECO:0000313" key="2">
    <source>
        <dbReference type="EMBL" id="CAB3709977.1"/>
    </source>
</evidence>
<sequence>MNKPEADPRKRWREQQRSQRLEQADEQQAALLVQANAQQAWNARARQAPVVDHVTWQGQTYRVLNLADAQSLLGRVRDTDKAPYYHLLDDAAMALRPVSDGKQWVVLVADATVTALALELPAQLPDHPSLQIAGWAYTAGLNAEVVRVEDGVMFAVLGPARAGLMVLSAGQHAFTEGLNVSALLCRHYRCQVLVRGALHADCLIGAGNDVACTDPPLINLLATDDADRHRSRIMTRQGRSYRFYPPTHALEAIVAPRWLRRDARGSARLVERLDELSDAQTLLRPRDAIDAVYDGFAAELEQAMETLSAVLRHAGPAQLSARFGPSPSNHAQYSETAEGGRELVRQIDHSETVRVSATQPRAGGPAALQVMHLSAPVRDRHVRNAQPDDDDPEACMIKLALRDAVARLLAHYDPA</sequence>
<proteinExistence type="predicted"/>